<comment type="caution">
    <text evidence="2">The sequence shown here is derived from an EMBL/GenBank/DDBJ whole genome shotgun (WGS) entry which is preliminary data.</text>
</comment>
<feature type="region of interest" description="Disordered" evidence="1">
    <location>
        <begin position="1"/>
        <end position="25"/>
    </location>
</feature>
<proteinExistence type="predicted"/>
<keyword evidence="3" id="KW-1185">Reference proteome</keyword>
<reference evidence="2 3" key="1">
    <citation type="submission" date="2021-06" db="EMBL/GenBank/DDBJ databases">
        <title>A haploid diamondback moth (Plutella xylostella L.) genome assembly resolves 31 chromosomes and identifies a diamide resistance mutation.</title>
        <authorList>
            <person name="Ward C.M."/>
            <person name="Perry K.D."/>
            <person name="Baker G."/>
            <person name="Powis K."/>
            <person name="Heckel D.G."/>
            <person name="Baxter S.W."/>
        </authorList>
    </citation>
    <scope>NUCLEOTIDE SEQUENCE [LARGE SCALE GENOMIC DNA]</scope>
    <source>
        <strain evidence="2 3">LV</strain>
        <tissue evidence="2">Single pupa</tissue>
    </source>
</reference>
<accession>A0ABQ7R2B2</accession>
<evidence type="ECO:0000256" key="1">
    <source>
        <dbReference type="SAM" id="MobiDB-lite"/>
    </source>
</evidence>
<dbReference type="EMBL" id="JAHIBW010000004">
    <property type="protein sequence ID" value="KAG7311442.1"/>
    <property type="molecule type" value="Genomic_DNA"/>
</dbReference>
<organism evidence="2 3">
    <name type="scientific">Plutella xylostella</name>
    <name type="common">Diamondback moth</name>
    <name type="synonym">Plutella maculipennis</name>
    <dbReference type="NCBI Taxonomy" id="51655"/>
    <lineage>
        <taxon>Eukaryota</taxon>
        <taxon>Metazoa</taxon>
        <taxon>Ecdysozoa</taxon>
        <taxon>Arthropoda</taxon>
        <taxon>Hexapoda</taxon>
        <taxon>Insecta</taxon>
        <taxon>Pterygota</taxon>
        <taxon>Neoptera</taxon>
        <taxon>Endopterygota</taxon>
        <taxon>Lepidoptera</taxon>
        <taxon>Glossata</taxon>
        <taxon>Ditrysia</taxon>
        <taxon>Yponomeutoidea</taxon>
        <taxon>Plutellidae</taxon>
        <taxon>Plutella</taxon>
    </lineage>
</organism>
<sequence length="104" mass="11692">MPRRPRAAAPVAAAPSAAHRRAPPHCRRAALHSPLIFYPLNQINPRANERGTRRGAPPPRTNLPESYDTPPVLTSIYNITLARYPVREGSSVLLILYRSKERKY</sequence>
<name>A0ABQ7R2B2_PLUXY</name>
<feature type="region of interest" description="Disordered" evidence="1">
    <location>
        <begin position="42"/>
        <end position="69"/>
    </location>
</feature>
<dbReference type="Proteomes" id="UP000823941">
    <property type="component" value="Chromosome 4"/>
</dbReference>
<evidence type="ECO:0000313" key="2">
    <source>
        <dbReference type="EMBL" id="KAG7311442.1"/>
    </source>
</evidence>
<protein>
    <submittedName>
        <fullName evidence="2">Uncharacterized protein</fullName>
    </submittedName>
</protein>
<feature type="compositionally biased region" description="Low complexity" evidence="1">
    <location>
        <begin position="7"/>
        <end position="17"/>
    </location>
</feature>
<gene>
    <name evidence="2" type="ORF">JYU34_002484</name>
</gene>
<evidence type="ECO:0000313" key="3">
    <source>
        <dbReference type="Proteomes" id="UP000823941"/>
    </source>
</evidence>